<proteinExistence type="predicted"/>
<dbReference type="AlphaFoldDB" id="A0A8C3WES4"/>
<accession>A0A8C3WES4</accession>
<name>A0A8C3WES4_9CETA</name>
<sequence length="94" mass="11149">LNQGKACVSESHSQFDIKRWLLYTFCNWFDIIFQLQLCILRKLKCLYRSILYNLKDLKTSWTIFYKMLSFIIVSGKKSSIKIVLVSEFPSWLTG</sequence>
<evidence type="ECO:0000313" key="2">
    <source>
        <dbReference type="Proteomes" id="UP000694540"/>
    </source>
</evidence>
<dbReference type="GeneTree" id="ENSGT00900000143202"/>
<dbReference type="Proteomes" id="UP000694540">
    <property type="component" value="Unplaced"/>
</dbReference>
<organism evidence="1 2">
    <name type="scientific">Catagonus wagneri</name>
    <name type="common">Chacoan peccary</name>
    <dbReference type="NCBI Taxonomy" id="51154"/>
    <lineage>
        <taxon>Eukaryota</taxon>
        <taxon>Metazoa</taxon>
        <taxon>Chordata</taxon>
        <taxon>Craniata</taxon>
        <taxon>Vertebrata</taxon>
        <taxon>Euteleostomi</taxon>
        <taxon>Mammalia</taxon>
        <taxon>Eutheria</taxon>
        <taxon>Laurasiatheria</taxon>
        <taxon>Artiodactyla</taxon>
        <taxon>Suina</taxon>
        <taxon>Tayassuidae</taxon>
        <taxon>Catagonus</taxon>
    </lineage>
</organism>
<reference evidence="1" key="2">
    <citation type="submission" date="2025-09" db="UniProtKB">
        <authorList>
            <consortium name="Ensembl"/>
        </authorList>
    </citation>
    <scope>IDENTIFICATION</scope>
</reference>
<dbReference type="Ensembl" id="ENSCWAT00000014243.1">
    <property type="protein sequence ID" value="ENSCWAP00000013109.1"/>
    <property type="gene ID" value="ENSCWAG00000010205.1"/>
</dbReference>
<reference evidence="1" key="1">
    <citation type="submission" date="2025-08" db="UniProtKB">
        <authorList>
            <consortium name="Ensembl"/>
        </authorList>
    </citation>
    <scope>IDENTIFICATION</scope>
</reference>
<protein>
    <submittedName>
        <fullName evidence="1">Uncharacterized protein</fullName>
    </submittedName>
</protein>
<keyword evidence="2" id="KW-1185">Reference proteome</keyword>
<evidence type="ECO:0000313" key="1">
    <source>
        <dbReference type="Ensembl" id="ENSCWAP00000013109.1"/>
    </source>
</evidence>